<dbReference type="GO" id="GO:0005886">
    <property type="term" value="C:plasma membrane"/>
    <property type="evidence" value="ECO:0007669"/>
    <property type="project" value="TreeGrafter"/>
</dbReference>
<proteinExistence type="predicted"/>
<dbReference type="GO" id="GO:0022857">
    <property type="term" value="F:transmembrane transporter activity"/>
    <property type="evidence" value="ECO:0007669"/>
    <property type="project" value="TreeGrafter"/>
</dbReference>
<dbReference type="Pfam" id="PF00005">
    <property type="entry name" value="ABC_tran"/>
    <property type="match status" value="1"/>
</dbReference>
<dbReference type="InterPro" id="IPR015854">
    <property type="entry name" value="ABC_transpr_LolD-like"/>
</dbReference>
<name>E9S8H4_RUMAL</name>
<reference evidence="4 5" key="1">
    <citation type="submission" date="2011-02" db="EMBL/GenBank/DDBJ databases">
        <authorList>
            <person name="Nelson K.E."/>
            <person name="Sutton G."/>
            <person name="Torralba M."/>
            <person name="Durkin S."/>
            <person name="Harkins D."/>
            <person name="Montgomery R."/>
            <person name="Ziemer C."/>
            <person name="Klaassens E."/>
            <person name="Ocuiv P."/>
            <person name="Morrison M."/>
        </authorList>
    </citation>
    <scope>NUCLEOTIDE SEQUENCE [LARGE SCALE GENOMIC DNA]</scope>
    <source>
        <strain evidence="4 5">8</strain>
    </source>
</reference>
<dbReference type="InterPro" id="IPR003593">
    <property type="entry name" value="AAA+_ATPase"/>
</dbReference>
<protein>
    <submittedName>
        <fullName evidence="4">ABC transporter, ATP-binding protein</fullName>
    </submittedName>
</protein>
<dbReference type="OrthoDB" id="9776369at2"/>
<dbReference type="EMBL" id="ADKM02000024">
    <property type="protein sequence ID" value="EGC04397.1"/>
    <property type="molecule type" value="Genomic_DNA"/>
</dbReference>
<evidence type="ECO:0000313" key="4">
    <source>
        <dbReference type="EMBL" id="EGC04397.1"/>
    </source>
</evidence>
<dbReference type="InterPro" id="IPR003439">
    <property type="entry name" value="ABC_transporter-like_ATP-bd"/>
</dbReference>
<dbReference type="STRING" id="246199.CUS_5313"/>
<sequence length="210" mass="22423">MIKAVNISRNFGGNGLRSTDISLEKGGFIGVSGASGCGKSTLLNIITGMLRPDSGTVIIDGEDIFKLSSAARTALRAGKIGYIMQGSVLLGELTVLENIILPARIAGRSPDRAKAEMLCRKLGIDNVINSYPSDISGGEYRRTMLARILFADTPILIADEPTSNLDEESASIVRSMIKEVHDKGVSIIAATHDSELLSLADRVIQLQPLR</sequence>
<keyword evidence="1" id="KW-0547">Nucleotide-binding</keyword>
<dbReference type="PROSITE" id="PS50893">
    <property type="entry name" value="ABC_TRANSPORTER_2"/>
    <property type="match status" value="1"/>
</dbReference>
<evidence type="ECO:0000313" key="5">
    <source>
        <dbReference type="Proteomes" id="UP000004259"/>
    </source>
</evidence>
<evidence type="ECO:0000256" key="2">
    <source>
        <dbReference type="ARBA" id="ARBA00022840"/>
    </source>
</evidence>
<dbReference type="SMART" id="SM00382">
    <property type="entry name" value="AAA"/>
    <property type="match status" value="1"/>
</dbReference>
<dbReference type="GO" id="GO:0005524">
    <property type="term" value="F:ATP binding"/>
    <property type="evidence" value="ECO:0007669"/>
    <property type="project" value="UniProtKB-KW"/>
</dbReference>
<dbReference type="SUPFAM" id="SSF52540">
    <property type="entry name" value="P-loop containing nucleoside triphosphate hydrolases"/>
    <property type="match status" value="1"/>
</dbReference>
<keyword evidence="5" id="KW-1185">Reference proteome</keyword>
<keyword evidence="2 4" id="KW-0067">ATP-binding</keyword>
<dbReference type="GO" id="GO:0016887">
    <property type="term" value="F:ATP hydrolysis activity"/>
    <property type="evidence" value="ECO:0007669"/>
    <property type="project" value="InterPro"/>
</dbReference>
<gene>
    <name evidence="4" type="ORF">CUS_5313</name>
</gene>
<evidence type="ECO:0000259" key="3">
    <source>
        <dbReference type="PROSITE" id="PS50893"/>
    </source>
</evidence>
<accession>E9S8H4</accession>
<comment type="caution">
    <text evidence="4">The sequence shown here is derived from an EMBL/GenBank/DDBJ whole genome shotgun (WGS) entry which is preliminary data.</text>
</comment>
<feature type="domain" description="ABC transporter" evidence="3">
    <location>
        <begin position="2"/>
        <end position="209"/>
    </location>
</feature>
<dbReference type="AlphaFoldDB" id="E9S8H4"/>
<dbReference type="Proteomes" id="UP000004259">
    <property type="component" value="Unassembled WGS sequence"/>
</dbReference>
<dbReference type="Gene3D" id="3.40.50.300">
    <property type="entry name" value="P-loop containing nucleotide triphosphate hydrolases"/>
    <property type="match status" value="1"/>
</dbReference>
<dbReference type="InterPro" id="IPR027417">
    <property type="entry name" value="P-loop_NTPase"/>
</dbReference>
<dbReference type="eggNOG" id="COG1136">
    <property type="taxonomic scope" value="Bacteria"/>
</dbReference>
<dbReference type="RefSeq" id="WP_002847291.1">
    <property type="nucleotide sequence ID" value="NZ_ADKM02000024.1"/>
</dbReference>
<dbReference type="PANTHER" id="PTHR24220">
    <property type="entry name" value="IMPORT ATP-BINDING PROTEIN"/>
    <property type="match status" value="1"/>
</dbReference>
<evidence type="ECO:0000256" key="1">
    <source>
        <dbReference type="ARBA" id="ARBA00022741"/>
    </source>
</evidence>
<organism evidence="4 5">
    <name type="scientific">Ruminococcus albus 8</name>
    <dbReference type="NCBI Taxonomy" id="246199"/>
    <lineage>
        <taxon>Bacteria</taxon>
        <taxon>Bacillati</taxon>
        <taxon>Bacillota</taxon>
        <taxon>Clostridia</taxon>
        <taxon>Eubacteriales</taxon>
        <taxon>Oscillospiraceae</taxon>
        <taxon>Ruminococcus</taxon>
    </lineage>
</organism>